<evidence type="ECO:0000256" key="1">
    <source>
        <dbReference type="SAM" id="MobiDB-lite"/>
    </source>
</evidence>
<protein>
    <submittedName>
        <fullName evidence="3">Universal stress protein</fullName>
    </submittedName>
</protein>
<gene>
    <name evidence="3" type="ORF">ACFSBW_06070</name>
</gene>
<dbReference type="CDD" id="cd00293">
    <property type="entry name" value="USP-like"/>
    <property type="match status" value="1"/>
</dbReference>
<reference evidence="3 4" key="1">
    <citation type="journal article" date="2019" name="Int. J. Syst. Evol. Microbiol.">
        <title>The Global Catalogue of Microorganisms (GCM) 10K type strain sequencing project: providing services to taxonomists for standard genome sequencing and annotation.</title>
        <authorList>
            <consortium name="The Broad Institute Genomics Platform"/>
            <consortium name="The Broad Institute Genome Sequencing Center for Infectious Disease"/>
            <person name="Wu L."/>
            <person name="Ma J."/>
        </authorList>
    </citation>
    <scope>NUCLEOTIDE SEQUENCE [LARGE SCALE GENOMIC DNA]</scope>
    <source>
        <strain evidence="3 4">CGMCC 1.10593</strain>
    </source>
</reference>
<feature type="domain" description="UspA" evidence="2">
    <location>
        <begin position="26"/>
        <end position="148"/>
    </location>
</feature>
<evidence type="ECO:0000313" key="4">
    <source>
        <dbReference type="Proteomes" id="UP001597052"/>
    </source>
</evidence>
<organism evidence="3 4">
    <name type="scientific">Halohasta litorea</name>
    <dbReference type="NCBI Taxonomy" id="869891"/>
    <lineage>
        <taxon>Archaea</taxon>
        <taxon>Methanobacteriati</taxon>
        <taxon>Methanobacteriota</taxon>
        <taxon>Stenosarchaea group</taxon>
        <taxon>Halobacteria</taxon>
        <taxon>Halobacteriales</taxon>
        <taxon>Haloferacaceae</taxon>
        <taxon>Halohasta</taxon>
    </lineage>
</organism>
<feature type="region of interest" description="Disordered" evidence="1">
    <location>
        <begin position="1"/>
        <end position="23"/>
    </location>
</feature>
<proteinExistence type="predicted"/>
<comment type="caution">
    <text evidence="3">The sequence shown here is derived from an EMBL/GenBank/DDBJ whole genome shotgun (WGS) entry which is preliminary data.</text>
</comment>
<dbReference type="SUPFAM" id="SSF52402">
    <property type="entry name" value="Adenine nucleotide alpha hydrolases-like"/>
    <property type="match status" value="1"/>
</dbReference>
<dbReference type="RefSeq" id="WP_256395137.1">
    <property type="nucleotide sequence ID" value="NZ_JANHDJ010000001.1"/>
</dbReference>
<dbReference type="EMBL" id="JBHUDM010000001">
    <property type="protein sequence ID" value="MFD1641440.1"/>
    <property type="molecule type" value="Genomic_DNA"/>
</dbReference>
<keyword evidence="4" id="KW-1185">Reference proteome</keyword>
<name>A0ABD6D6R6_9EURY</name>
<dbReference type="InterPro" id="IPR014729">
    <property type="entry name" value="Rossmann-like_a/b/a_fold"/>
</dbReference>
<evidence type="ECO:0000313" key="3">
    <source>
        <dbReference type="EMBL" id="MFD1641440.1"/>
    </source>
</evidence>
<dbReference type="Pfam" id="PF00582">
    <property type="entry name" value="Usp"/>
    <property type="match status" value="1"/>
</dbReference>
<dbReference type="InterPro" id="IPR006016">
    <property type="entry name" value="UspA"/>
</dbReference>
<dbReference type="Proteomes" id="UP001597052">
    <property type="component" value="Unassembled WGS sequence"/>
</dbReference>
<accession>A0ABD6D6R6</accession>
<sequence length="183" mass="19904">MAEQTEHSIPNAIDIRPDPPTNDVSFPFDGSELSKTALVRAAQFDTVFDQGVVAVSVVPRNNKSYARERGWIEPDQPFDGEAIIEELQESVAEIAPDAEFHHISVGRNSPSGTIANKIRKFARDNDASIVFVGSRNAGRIASSLSVGSSVSSDRSYDTMIVSHARPIRIPELEAAIPTEDTIE</sequence>
<dbReference type="Gene3D" id="3.40.50.620">
    <property type="entry name" value="HUPs"/>
    <property type="match status" value="1"/>
</dbReference>
<dbReference type="AlphaFoldDB" id="A0ABD6D6R6"/>
<evidence type="ECO:0000259" key="2">
    <source>
        <dbReference type="Pfam" id="PF00582"/>
    </source>
</evidence>